<accession>A0AAD1ZFE8</accession>
<organism evidence="1 2">
    <name type="scientific">Fraxinus pennsylvanica</name>
    <dbReference type="NCBI Taxonomy" id="56036"/>
    <lineage>
        <taxon>Eukaryota</taxon>
        <taxon>Viridiplantae</taxon>
        <taxon>Streptophyta</taxon>
        <taxon>Embryophyta</taxon>
        <taxon>Tracheophyta</taxon>
        <taxon>Spermatophyta</taxon>
        <taxon>Magnoliopsida</taxon>
        <taxon>eudicotyledons</taxon>
        <taxon>Gunneridae</taxon>
        <taxon>Pentapetalae</taxon>
        <taxon>asterids</taxon>
        <taxon>lamiids</taxon>
        <taxon>Lamiales</taxon>
        <taxon>Oleaceae</taxon>
        <taxon>Oleeae</taxon>
        <taxon>Fraxinus</taxon>
    </lineage>
</organism>
<gene>
    <name evidence="1" type="ORF">FPE_LOCUS16226</name>
</gene>
<proteinExistence type="predicted"/>
<evidence type="ECO:0000313" key="1">
    <source>
        <dbReference type="EMBL" id="CAI9768796.1"/>
    </source>
</evidence>
<protein>
    <submittedName>
        <fullName evidence="1">Uncharacterized protein</fullName>
    </submittedName>
</protein>
<sequence length="184" mass="21086">MYFHLESFCWQKQASFSVDDEVKDPVFNDENNSIRHPRISACYSNEGTSYLPTVALISNSDEEMSFILLSLIVISDKQICLCCMEQLNEVLPEGLPMGMVKKFEESSKSSLFIRQSFLDVHDNFRRAVDPSWLRGVRVLLANEMGVGKTLQGRWFHISRKFVILPQTFPGLLFSVSYVSVCQEE</sequence>
<reference evidence="1" key="1">
    <citation type="submission" date="2023-05" db="EMBL/GenBank/DDBJ databases">
        <authorList>
            <person name="Huff M."/>
        </authorList>
    </citation>
    <scope>NUCLEOTIDE SEQUENCE</scope>
</reference>
<dbReference type="Proteomes" id="UP000834106">
    <property type="component" value="Chromosome 9"/>
</dbReference>
<evidence type="ECO:0000313" key="2">
    <source>
        <dbReference type="Proteomes" id="UP000834106"/>
    </source>
</evidence>
<dbReference type="AlphaFoldDB" id="A0AAD1ZFE8"/>
<dbReference type="EMBL" id="OU503044">
    <property type="protein sequence ID" value="CAI9768796.1"/>
    <property type="molecule type" value="Genomic_DNA"/>
</dbReference>
<keyword evidence="2" id="KW-1185">Reference proteome</keyword>
<name>A0AAD1ZFE8_9LAMI</name>